<gene>
    <name evidence="7" type="ORF">NCTC10643_00889</name>
</gene>
<keyword evidence="7" id="KW-0436">Ligase</keyword>
<evidence type="ECO:0000256" key="3">
    <source>
        <dbReference type="ARBA" id="ARBA00022989"/>
    </source>
</evidence>
<dbReference type="GO" id="GO:0016020">
    <property type="term" value="C:membrane"/>
    <property type="evidence" value="ECO:0007669"/>
    <property type="project" value="UniProtKB-SubCell"/>
</dbReference>
<feature type="transmembrane region" description="Helical" evidence="5">
    <location>
        <begin position="99"/>
        <end position="114"/>
    </location>
</feature>
<dbReference type="InterPro" id="IPR051533">
    <property type="entry name" value="WaaL-like"/>
</dbReference>
<feature type="transmembrane region" description="Helical" evidence="5">
    <location>
        <begin position="121"/>
        <end position="138"/>
    </location>
</feature>
<evidence type="ECO:0000256" key="5">
    <source>
        <dbReference type="SAM" id="Phobius"/>
    </source>
</evidence>
<dbReference type="GO" id="GO:0016874">
    <property type="term" value="F:ligase activity"/>
    <property type="evidence" value="ECO:0007669"/>
    <property type="project" value="UniProtKB-KW"/>
</dbReference>
<proteinExistence type="predicted"/>
<name>A0A3S4WYD0_MANHA</name>
<evidence type="ECO:0000256" key="4">
    <source>
        <dbReference type="ARBA" id="ARBA00023136"/>
    </source>
</evidence>
<dbReference type="EMBL" id="LR134495">
    <property type="protein sequence ID" value="VEI76512.1"/>
    <property type="molecule type" value="Genomic_DNA"/>
</dbReference>
<keyword evidence="3 5" id="KW-1133">Transmembrane helix</keyword>
<protein>
    <submittedName>
        <fullName evidence="7">Lipid A core - O-antigen ligase and related enzymes</fullName>
    </submittedName>
</protein>
<evidence type="ECO:0000256" key="2">
    <source>
        <dbReference type="ARBA" id="ARBA00022692"/>
    </source>
</evidence>
<dbReference type="PANTHER" id="PTHR37422:SF17">
    <property type="entry name" value="O-ANTIGEN LIGASE"/>
    <property type="match status" value="1"/>
</dbReference>
<feature type="transmembrane region" description="Helical" evidence="5">
    <location>
        <begin position="37"/>
        <end position="57"/>
    </location>
</feature>
<feature type="transmembrane region" description="Helical" evidence="5">
    <location>
        <begin position="206"/>
        <end position="222"/>
    </location>
</feature>
<dbReference type="Pfam" id="PF04932">
    <property type="entry name" value="Wzy_C"/>
    <property type="match status" value="1"/>
</dbReference>
<feature type="transmembrane region" description="Helical" evidence="5">
    <location>
        <begin position="69"/>
        <end position="87"/>
    </location>
</feature>
<dbReference type="InterPro" id="IPR007016">
    <property type="entry name" value="O-antigen_ligase-rel_domated"/>
</dbReference>
<feature type="transmembrane region" description="Helical" evidence="5">
    <location>
        <begin position="338"/>
        <end position="357"/>
    </location>
</feature>
<feature type="transmembrane region" description="Helical" evidence="5">
    <location>
        <begin position="369"/>
        <end position="386"/>
    </location>
</feature>
<evidence type="ECO:0000259" key="6">
    <source>
        <dbReference type="Pfam" id="PF04932"/>
    </source>
</evidence>
<organism evidence="7 8">
    <name type="scientific">Mannheimia haemolytica</name>
    <name type="common">Pasteurella haemolytica</name>
    <dbReference type="NCBI Taxonomy" id="75985"/>
    <lineage>
        <taxon>Bacteria</taxon>
        <taxon>Pseudomonadati</taxon>
        <taxon>Pseudomonadota</taxon>
        <taxon>Gammaproteobacteria</taxon>
        <taxon>Pasteurellales</taxon>
        <taxon>Pasteurellaceae</taxon>
        <taxon>Mannheimia</taxon>
    </lineage>
</organism>
<feature type="transmembrane region" description="Helical" evidence="5">
    <location>
        <begin position="158"/>
        <end position="177"/>
    </location>
</feature>
<feature type="transmembrane region" description="Helical" evidence="5">
    <location>
        <begin position="12"/>
        <end position="31"/>
    </location>
</feature>
<comment type="subcellular location">
    <subcellularLocation>
        <location evidence="1">Membrane</location>
        <topology evidence="1">Multi-pass membrane protein</topology>
    </subcellularLocation>
</comment>
<dbReference type="PANTHER" id="PTHR37422">
    <property type="entry name" value="TEICHURONIC ACID BIOSYNTHESIS PROTEIN TUAE"/>
    <property type="match status" value="1"/>
</dbReference>
<reference evidence="7" key="1">
    <citation type="submission" date="2018-12" db="EMBL/GenBank/DDBJ databases">
        <authorList>
            <consortium name="Pathogen Informatics"/>
        </authorList>
    </citation>
    <scope>NUCLEOTIDE SEQUENCE [LARGE SCALE GENOMIC DNA]</scope>
    <source>
        <strain evidence="7">NCTC10643</strain>
    </source>
</reference>
<feature type="transmembrane region" description="Helical" evidence="5">
    <location>
        <begin position="392"/>
        <end position="411"/>
    </location>
</feature>
<keyword evidence="4 5" id="KW-0472">Membrane</keyword>
<dbReference type="Proteomes" id="UP000271188">
    <property type="component" value="Chromosome"/>
</dbReference>
<feature type="transmembrane region" description="Helical" evidence="5">
    <location>
        <begin position="229"/>
        <end position="246"/>
    </location>
</feature>
<dbReference type="AlphaFoldDB" id="A0A3S4WYD0"/>
<dbReference type="RefSeq" id="WP_126301663.1">
    <property type="nucleotide sequence ID" value="NZ_LR134495.1"/>
</dbReference>
<sequence length="418" mass="48202">MHLNFKKIDNSHIALFCNILVATFFITVLTFKKGYSYVPMALGIIATLSFLFYRFKLKQKWLLDKEDKFFIFSLIGYFLTFAMSAIFNGDSIREIDNPSRILLLIPLIFFFKLYPIKKETVLHFIPIGALVAGCIAIYQRFILNLKFPFPEIMRIQSGNIAILLSLFSIAIAFYWLSKKRIKTGIAYLVFAMFGLFASILTGARGGWLAFPFAFLFILFLNLRQLNKKAIFLILLALISSLSFFISKPEFGIQKRYNAAKNDIIVFLEKGNRHSSLGARFDMWENALIGIREKPLLGHGSTGYETFKKKQIETKQMAKTTLRFNSLHNQYLEAFVKRGVVGFMALMAILIIPFFIFARRLKAENREVKCMAILGVVHIISHSFFFLSQSFLAHNSGSLFYFFVLILLYHLVKQNEERI</sequence>
<evidence type="ECO:0000313" key="7">
    <source>
        <dbReference type="EMBL" id="VEI76512.1"/>
    </source>
</evidence>
<accession>A0A3S4WYD0</accession>
<evidence type="ECO:0000256" key="1">
    <source>
        <dbReference type="ARBA" id="ARBA00004141"/>
    </source>
</evidence>
<evidence type="ECO:0000313" key="8">
    <source>
        <dbReference type="Proteomes" id="UP000271188"/>
    </source>
</evidence>
<feature type="domain" description="O-antigen ligase-related" evidence="6">
    <location>
        <begin position="191"/>
        <end position="345"/>
    </location>
</feature>
<feature type="transmembrane region" description="Helical" evidence="5">
    <location>
        <begin position="184"/>
        <end position="200"/>
    </location>
</feature>
<keyword evidence="2 5" id="KW-0812">Transmembrane</keyword>